<gene>
    <name evidence="1" type="ORF">Poly51_63830</name>
</gene>
<accession>A0A5C6DYI2</accession>
<dbReference type="AlphaFoldDB" id="A0A5C6DYI2"/>
<reference evidence="1 2" key="1">
    <citation type="submission" date="2019-02" db="EMBL/GenBank/DDBJ databases">
        <title>Deep-cultivation of Planctomycetes and their phenomic and genomic characterization uncovers novel biology.</title>
        <authorList>
            <person name="Wiegand S."/>
            <person name="Jogler M."/>
            <person name="Boedeker C."/>
            <person name="Pinto D."/>
            <person name="Vollmers J."/>
            <person name="Rivas-Marin E."/>
            <person name="Kohn T."/>
            <person name="Peeters S.H."/>
            <person name="Heuer A."/>
            <person name="Rast P."/>
            <person name="Oberbeckmann S."/>
            <person name="Bunk B."/>
            <person name="Jeske O."/>
            <person name="Meyerdierks A."/>
            <person name="Storesund J.E."/>
            <person name="Kallscheuer N."/>
            <person name="Luecker S."/>
            <person name="Lage O.M."/>
            <person name="Pohl T."/>
            <person name="Merkel B.J."/>
            <person name="Hornburger P."/>
            <person name="Mueller R.-W."/>
            <person name="Bruemmer F."/>
            <person name="Labrenz M."/>
            <person name="Spormann A.M."/>
            <person name="Op Den Camp H."/>
            <person name="Overmann J."/>
            <person name="Amann R."/>
            <person name="Jetten M.S.M."/>
            <person name="Mascher T."/>
            <person name="Medema M.H."/>
            <person name="Devos D.P."/>
            <person name="Kaster A.-K."/>
            <person name="Ovreas L."/>
            <person name="Rohde M."/>
            <person name="Galperin M.Y."/>
            <person name="Jogler C."/>
        </authorList>
    </citation>
    <scope>NUCLEOTIDE SEQUENCE [LARGE SCALE GENOMIC DNA]</scope>
    <source>
        <strain evidence="1 2">Poly51</strain>
    </source>
</reference>
<dbReference type="OrthoDB" id="196248at2"/>
<organism evidence="1 2">
    <name type="scientific">Rubripirellula tenax</name>
    <dbReference type="NCBI Taxonomy" id="2528015"/>
    <lineage>
        <taxon>Bacteria</taxon>
        <taxon>Pseudomonadati</taxon>
        <taxon>Planctomycetota</taxon>
        <taxon>Planctomycetia</taxon>
        <taxon>Pirellulales</taxon>
        <taxon>Pirellulaceae</taxon>
        <taxon>Rubripirellula</taxon>
    </lineage>
</organism>
<proteinExistence type="predicted"/>
<sequence>MSAPKRKSNRITVGDQVFRWRFHYDEDAPWQKTVSIVADDDLNGPSLFARCHYDNDVTPAIVRRLLDVAFENGWPPISDEPQDFGLTDERIYDCFHGFPRLLDHRGNRFSWYPDTKGGLHLKIKNTGHPKGQLLATNCTLQREDCTEELAIAFIDAAIDLGWKHGRARRDCFWLEEHICSLVLDTLRSTG</sequence>
<protein>
    <submittedName>
        <fullName evidence="1">Uncharacterized protein</fullName>
    </submittedName>
</protein>
<keyword evidence="2" id="KW-1185">Reference proteome</keyword>
<comment type="caution">
    <text evidence="1">The sequence shown here is derived from an EMBL/GenBank/DDBJ whole genome shotgun (WGS) entry which is preliminary data.</text>
</comment>
<name>A0A5C6DYI2_9BACT</name>
<dbReference type="EMBL" id="SJPW01000031">
    <property type="protein sequence ID" value="TWU41688.1"/>
    <property type="molecule type" value="Genomic_DNA"/>
</dbReference>
<dbReference type="Proteomes" id="UP000318288">
    <property type="component" value="Unassembled WGS sequence"/>
</dbReference>
<evidence type="ECO:0000313" key="1">
    <source>
        <dbReference type="EMBL" id="TWU41688.1"/>
    </source>
</evidence>
<evidence type="ECO:0000313" key="2">
    <source>
        <dbReference type="Proteomes" id="UP000318288"/>
    </source>
</evidence>
<dbReference type="RefSeq" id="WP_146462663.1">
    <property type="nucleotide sequence ID" value="NZ_SJPW01000031.1"/>
</dbReference>